<dbReference type="SUPFAM" id="SSF57756">
    <property type="entry name" value="Retrovirus zinc finger-like domains"/>
    <property type="match status" value="1"/>
</dbReference>
<feature type="region of interest" description="Disordered" evidence="2">
    <location>
        <begin position="1"/>
        <end position="39"/>
    </location>
</feature>
<dbReference type="InterPro" id="IPR001878">
    <property type="entry name" value="Znf_CCHC"/>
</dbReference>
<protein>
    <recommendedName>
        <fullName evidence="3">CCHC-type domain-containing protein</fullName>
    </recommendedName>
</protein>
<gene>
    <name evidence="4" type="ORF">N0F65_009006</name>
</gene>
<dbReference type="GO" id="GO:0003676">
    <property type="term" value="F:nucleic acid binding"/>
    <property type="evidence" value="ECO:0007669"/>
    <property type="project" value="InterPro"/>
</dbReference>
<feature type="region of interest" description="Disordered" evidence="2">
    <location>
        <begin position="60"/>
        <end position="112"/>
    </location>
</feature>
<proteinExistence type="predicted"/>
<dbReference type="PROSITE" id="PS50158">
    <property type="entry name" value="ZF_CCHC"/>
    <property type="match status" value="1"/>
</dbReference>
<sequence length="229" mass="24725">MMIAQREDHCHRQARGLPTNPTHVPPSSGSGPEPMDLGAIGSGAARVRCYSCNRVGPFQRDCPQNRGTRKRNPSVGAGRPTGGDPGHPAVDAMGLHEGDLAPRGRSSSSEGGSDLLVVTAKVAGFGRPLRVLVASGASKNYARRQTMAENARLLAQACARDRGLISVRLATGVVATVKKVEVDLRVAFVDFDSVERFTVLDMDERFDLILGMPWLAFHEPWIDWKTKSI</sequence>
<dbReference type="Proteomes" id="UP001146120">
    <property type="component" value="Unassembled WGS sequence"/>
</dbReference>
<dbReference type="InterPro" id="IPR036875">
    <property type="entry name" value="Znf_CCHC_sf"/>
</dbReference>
<evidence type="ECO:0000259" key="3">
    <source>
        <dbReference type="PROSITE" id="PS50158"/>
    </source>
</evidence>
<evidence type="ECO:0000256" key="2">
    <source>
        <dbReference type="SAM" id="MobiDB-lite"/>
    </source>
</evidence>
<organism evidence="4 5">
    <name type="scientific">Lagenidium giganteum</name>
    <dbReference type="NCBI Taxonomy" id="4803"/>
    <lineage>
        <taxon>Eukaryota</taxon>
        <taxon>Sar</taxon>
        <taxon>Stramenopiles</taxon>
        <taxon>Oomycota</taxon>
        <taxon>Peronosporomycetes</taxon>
        <taxon>Pythiales</taxon>
        <taxon>Pythiaceae</taxon>
    </lineage>
</organism>
<keyword evidence="1" id="KW-0479">Metal-binding</keyword>
<feature type="compositionally biased region" description="Basic and acidic residues" evidence="2">
    <location>
        <begin position="1"/>
        <end position="11"/>
    </location>
</feature>
<dbReference type="Pfam" id="PF13650">
    <property type="entry name" value="Asp_protease_2"/>
    <property type="match status" value="1"/>
</dbReference>
<reference evidence="4" key="2">
    <citation type="journal article" date="2023" name="Microbiol Resour">
        <title>Decontamination and Annotation of the Draft Genome Sequence of the Oomycete Lagenidium giganteum ARSEF 373.</title>
        <authorList>
            <person name="Morgan W.R."/>
            <person name="Tartar A."/>
        </authorList>
    </citation>
    <scope>NUCLEOTIDE SEQUENCE</scope>
    <source>
        <strain evidence="4">ARSEF 373</strain>
    </source>
</reference>
<evidence type="ECO:0000313" key="5">
    <source>
        <dbReference type="Proteomes" id="UP001146120"/>
    </source>
</evidence>
<dbReference type="InterPro" id="IPR021109">
    <property type="entry name" value="Peptidase_aspartic_dom_sf"/>
</dbReference>
<keyword evidence="1" id="KW-0862">Zinc</keyword>
<evidence type="ECO:0000256" key="1">
    <source>
        <dbReference type="PROSITE-ProRule" id="PRU00047"/>
    </source>
</evidence>
<dbReference type="GO" id="GO:0008270">
    <property type="term" value="F:zinc ion binding"/>
    <property type="evidence" value="ECO:0007669"/>
    <property type="project" value="UniProtKB-KW"/>
</dbReference>
<accession>A0AAV2YS28</accession>
<keyword evidence="5" id="KW-1185">Reference proteome</keyword>
<evidence type="ECO:0000313" key="4">
    <source>
        <dbReference type="EMBL" id="DAZ96027.1"/>
    </source>
</evidence>
<name>A0AAV2YS28_9STRA</name>
<dbReference type="EMBL" id="DAKRPA010000181">
    <property type="protein sequence ID" value="DAZ96027.1"/>
    <property type="molecule type" value="Genomic_DNA"/>
</dbReference>
<reference evidence="4" key="1">
    <citation type="submission" date="2022-11" db="EMBL/GenBank/DDBJ databases">
        <authorList>
            <person name="Morgan W.R."/>
            <person name="Tartar A."/>
        </authorList>
    </citation>
    <scope>NUCLEOTIDE SEQUENCE</scope>
    <source>
        <strain evidence="4">ARSEF 373</strain>
    </source>
</reference>
<feature type="domain" description="CCHC-type" evidence="3">
    <location>
        <begin position="48"/>
        <end position="64"/>
    </location>
</feature>
<feature type="compositionally biased region" description="Polar residues" evidence="2">
    <location>
        <begin position="19"/>
        <end position="30"/>
    </location>
</feature>
<dbReference type="Gene3D" id="2.40.70.10">
    <property type="entry name" value="Acid Proteases"/>
    <property type="match status" value="1"/>
</dbReference>
<keyword evidence="1" id="KW-0863">Zinc-finger</keyword>
<dbReference type="AlphaFoldDB" id="A0AAV2YS28"/>
<feature type="non-terminal residue" evidence="4">
    <location>
        <position position="229"/>
    </location>
</feature>
<comment type="caution">
    <text evidence="4">The sequence shown here is derived from an EMBL/GenBank/DDBJ whole genome shotgun (WGS) entry which is preliminary data.</text>
</comment>
<feature type="compositionally biased region" description="Low complexity" evidence="2">
    <location>
        <begin position="103"/>
        <end position="112"/>
    </location>
</feature>
<dbReference type="CDD" id="cd00303">
    <property type="entry name" value="retropepsin_like"/>
    <property type="match status" value="1"/>
</dbReference>